<dbReference type="EMBL" id="JACEEZ010011996">
    <property type="protein sequence ID" value="KAG0720942.1"/>
    <property type="molecule type" value="Genomic_DNA"/>
</dbReference>
<sequence>MATKPQPFKLGDISRPGGRPVASQSLLPRRPRPGYIHVRGGTPGTRGELKVWGRYPYHQELHQHPRGGGDSRLRFDRHMEGGGGTVARRALMRVTLPCSRLSTCSYARDGLILRRYKAQVRPSWSTVLSPGWSSAMPPVTAGQSAERAERLHTPTATNPQERRPRQQWQQQRDDNKQQTSAAVFNNTSNNNNND</sequence>
<dbReference type="Proteomes" id="UP000770661">
    <property type="component" value="Unassembled WGS sequence"/>
</dbReference>
<proteinExistence type="predicted"/>
<evidence type="ECO:0000313" key="3">
    <source>
        <dbReference type="Proteomes" id="UP000770661"/>
    </source>
</evidence>
<reference evidence="2" key="1">
    <citation type="submission" date="2020-07" db="EMBL/GenBank/DDBJ databases">
        <title>The High-quality genome of the commercially important snow crab, Chionoecetes opilio.</title>
        <authorList>
            <person name="Jeong J.-H."/>
            <person name="Ryu S."/>
        </authorList>
    </citation>
    <scope>NUCLEOTIDE SEQUENCE</scope>
    <source>
        <strain evidence="2">MADBK_172401_WGS</strain>
        <tissue evidence="2">Digestive gland</tissue>
    </source>
</reference>
<protein>
    <submittedName>
        <fullName evidence="2">Uncharacterized protein</fullName>
    </submittedName>
</protein>
<gene>
    <name evidence="2" type="ORF">GWK47_047415</name>
</gene>
<dbReference type="AlphaFoldDB" id="A0A8J4Y591"/>
<accession>A0A8J4Y591</accession>
<name>A0A8J4Y591_CHIOP</name>
<comment type="caution">
    <text evidence="2">The sequence shown here is derived from an EMBL/GenBank/DDBJ whole genome shotgun (WGS) entry which is preliminary data.</text>
</comment>
<organism evidence="2 3">
    <name type="scientific">Chionoecetes opilio</name>
    <name type="common">Atlantic snow crab</name>
    <name type="synonym">Cancer opilio</name>
    <dbReference type="NCBI Taxonomy" id="41210"/>
    <lineage>
        <taxon>Eukaryota</taxon>
        <taxon>Metazoa</taxon>
        <taxon>Ecdysozoa</taxon>
        <taxon>Arthropoda</taxon>
        <taxon>Crustacea</taxon>
        <taxon>Multicrustacea</taxon>
        <taxon>Malacostraca</taxon>
        <taxon>Eumalacostraca</taxon>
        <taxon>Eucarida</taxon>
        <taxon>Decapoda</taxon>
        <taxon>Pleocyemata</taxon>
        <taxon>Brachyura</taxon>
        <taxon>Eubrachyura</taxon>
        <taxon>Majoidea</taxon>
        <taxon>Majidae</taxon>
        <taxon>Chionoecetes</taxon>
    </lineage>
</organism>
<feature type="compositionally biased region" description="Low complexity" evidence="1">
    <location>
        <begin position="185"/>
        <end position="194"/>
    </location>
</feature>
<keyword evidence="3" id="KW-1185">Reference proteome</keyword>
<feature type="region of interest" description="Disordered" evidence="1">
    <location>
        <begin position="1"/>
        <end position="32"/>
    </location>
</feature>
<evidence type="ECO:0000313" key="2">
    <source>
        <dbReference type="EMBL" id="KAG0720942.1"/>
    </source>
</evidence>
<evidence type="ECO:0000256" key="1">
    <source>
        <dbReference type="SAM" id="MobiDB-lite"/>
    </source>
</evidence>
<feature type="region of interest" description="Disordered" evidence="1">
    <location>
        <begin position="127"/>
        <end position="194"/>
    </location>
</feature>